<dbReference type="Pfam" id="PF00107">
    <property type="entry name" value="ADH_zinc_N"/>
    <property type="match status" value="1"/>
</dbReference>
<organism evidence="2 3">
    <name type="scientific">Suillus luteus UH-Slu-Lm8-n1</name>
    <dbReference type="NCBI Taxonomy" id="930992"/>
    <lineage>
        <taxon>Eukaryota</taxon>
        <taxon>Fungi</taxon>
        <taxon>Dikarya</taxon>
        <taxon>Basidiomycota</taxon>
        <taxon>Agaricomycotina</taxon>
        <taxon>Agaricomycetes</taxon>
        <taxon>Agaricomycetidae</taxon>
        <taxon>Boletales</taxon>
        <taxon>Suillineae</taxon>
        <taxon>Suillaceae</taxon>
        <taxon>Suillus</taxon>
    </lineage>
</organism>
<dbReference type="PANTHER" id="PTHR45348">
    <property type="entry name" value="HYPOTHETICAL OXIDOREDUCTASE (EUROFUNG)"/>
    <property type="match status" value="1"/>
</dbReference>
<dbReference type="InterPro" id="IPR013149">
    <property type="entry name" value="ADH-like_C"/>
</dbReference>
<accession>A0A0D0B313</accession>
<dbReference type="STRING" id="930992.A0A0D0B313"/>
<dbReference type="Gene3D" id="3.40.50.720">
    <property type="entry name" value="NAD(P)-binding Rossmann-like Domain"/>
    <property type="match status" value="1"/>
</dbReference>
<dbReference type="InterPro" id="IPR047122">
    <property type="entry name" value="Trans-enoyl_RdTase-like"/>
</dbReference>
<dbReference type="HOGENOM" id="CLU_026673_16_5_1"/>
<name>A0A0D0B313_9AGAM</name>
<dbReference type="AlphaFoldDB" id="A0A0D0B313"/>
<dbReference type="FunCoup" id="A0A0D0B313">
    <property type="interactions" value="11"/>
</dbReference>
<dbReference type="InParanoid" id="A0A0D0B313"/>
<protein>
    <recommendedName>
        <fullName evidence="1">Enoyl reductase (ER) domain-containing protein</fullName>
    </recommendedName>
</protein>
<dbReference type="InterPro" id="IPR011032">
    <property type="entry name" value="GroES-like_sf"/>
</dbReference>
<dbReference type="Gene3D" id="3.90.180.10">
    <property type="entry name" value="Medium-chain alcohol dehydrogenases, catalytic domain"/>
    <property type="match status" value="1"/>
</dbReference>
<dbReference type="GO" id="GO:0016651">
    <property type="term" value="F:oxidoreductase activity, acting on NAD(P)H"/>
    <property type="evidence" value="ECO:0007669"/>
    <property type="project" value="InterPro"/>
</dbReference>
<dbReference type="EMBL" id="KN835191">
    <property type="protein sequence ID" value="KIK44389.1"/>
    <property type="molecule type" value="Genomic_DNA"/>
</dbReference>
<reference evidence="2 3" key="1">
    <citation type="submission" date="2014-04" db="EMBL/GenBank/DDBJ databases">
        <authorList>
            <consortium name="DOE Joint Genome Institute"/>
            <person name="Kuo A."/>
            <person name="Ruytinx J."/>
            <person name="Rineau F."/>
            <person name="Colpaert J."/>
            <person name="Kohler A."/>
            <person name="Nagy L.G."/>
            <person name="Floudas D."/>
            <person name="Copeland A."/>
            <person name="Barry K.W."/>
            <person name="Cichocki N."/>
            <person name="Veneault-Fourrey C."/>
            <person name="LaButti K."/>
            <person name="Lindquist E.A."/>
            <person name="Lipzen A."/>
            <person name="Lundell T."/>
            <person name="Morin E."/>
            <person name="Murat C."/>
            <person name="Sun H."/>
            <person name="Tunlid A."/>
            <person name="Henrissat B."/>
            <person name="Grigoriev I.V."/>
            <person name="Hibbett D.S."/>
            <person name="Martin F."/>
            <person name="Nordberg H.P."/>
            <person name="Cantor M.N."/>
            <person name="Hua S.X."/>
        </authorList>
    </citation>
    <scope>NUCLEOTIDE SEQUENCE [LARGE SCALE GENOMIC DNA]</scope>
    <source>
        <strain evidence="2 3">UH-Slu-Lm8-n1</strain>
    </source>
</reference>
<dbReference type="SMART" id="SM00829">
    <property type="entry name" value="PKS_ER"/>
    <property type="match status" value="1"/>
</dbReference>
<dbReference type="Proteomes" id="UP000054485">
    <property type="component" value="Unassembled WGS sequence"/>
</dbReference>
<sequence length="349" mass="37953">MSHTEQQKALFLQSKQGEFAVGLHSIPKPGNDEVLIQVYSVALNPVDHKIQEYGVFVENYPAVIGEDIAGMVVEVGEGVSNFVKGDKVFTHGDFANDRAAFQQFTLGVVDFTAKIPDNLGYDDTATIPLAFDTASTGLYNSNKYGFGLTPPWVLHGIGKYSGTPIIILGGASAVGSYVIQLASLSGFSPVITTASLAHEEHLKSLGATHVLDRHLPASALQNFLRALPSLPKIKFVYDAISLPETQQVGWSLLAPKGRMVTTLPELVKEEEGKERQAIRTFGSPYVDENKELCRGSRGMISKWLEKGIIKPLKYEVLPNGLEGIIEGLERLKKGQVSGKKLVAHPQDTR</sequence>
<dbReference type="PANTHER" id="PTHR45348:SF2">
    <property type="entry name" value="ZINC-TYPE ALCOHOL DEHYDROGENASE-LIKE PROTEIN C2E1P3.01"/>
    <property type="match status" value="1"/>
</dbReference>
<dbReference type="InterPro" id="IPR013154">
    <property type="entry name" value="ADH-like_N"/>
</dbReference>
<dbReference type="InterPro" id="IPR020843">
    <property type="entry name" value="ER"/>
</dbReference>
<dbReference type="OrthoDB" id="3233595at2759"/>
<keyword evidence="3" id="KW-1185">Reference proteome</keyword>
<feature type="domain" description="Enoyl reductase (ER)" evidence="1">
    <location>
        <begin position="17"/>
        <end position="342"/>
    </location>
</feature>
<reference evidence="3" key="2">
    <citation type="submission" date="2015-01" db="EMBL/GenBank/DDBJ databases">
        <title>Evolutionary Origins and Diversification of the Mycorrhizal Mutualists.</title>
        <authorList>
            <consortium name="DOE Joint Genome Institute"/>
            <consortium name="Mycorrhizal Genomics Consortium"/>
            <person name="Kohler A."/>
            <person name="Kuo A."/>
            <person name="Nagy L.G."/>
            <person name="Floudas D."/>
            <person name="Copeland A."/>
            <person name="Barry K.W."/>
            <person name="Cichocki N."/>
            <person name="Veneault-Fourrey C."/>
            <person name="LaButti K."/>
            <person name="Lindquist E.A."/>
            <person name="Lipzen A."/>
            <person name="Lundell T."/>
            <person name="Morin E."/>
            <person name="Murat C."/>
            <person name="Riley R."/>
            <person name="Ohm R."/>
            <person name="Sun H."/>
            <person name="Tunlid A."/>
            <person name="Henrissat B."/>
            <person name="Grigoriev I.V."/>
            <person name="Hibbett D.S."/>
            <person name="Martin F."/>
        </authorList>
    </citation>
    <scope>NUCLEOTIDE SEQUENCE [LARGE SCALE GENOMIC DNA]</scope>
    <source>
        <strain evidence="3">UH-Slu-Lm8-n1</strain>
    </source>
</reference>
<gene>
    <name evidence="2" type="ORF">CY34DRAFT_802701</name>
</gene>
<evidence type="ECO:0000313" key="3">
    <source>
        <dbReference type="Proteomes" id="UP000054485"/>
    </source>
</evidence>
<dbReference type="Pfam" id="PF08240">
    <property type="entry name" value="ADH_N"/>
    <property type="match status" value="1"/>
</dbReference>
<evidence type="ECO:0000313" key="2">
    <source>
        <dbReference type="EMBL" id="KIK44389.1"/>
    </source>
</evidence>
<dbReference type="SUPFAM" id="SSF50129">
    <property type="entry name" value="GroES-like"/>
    <property type="match status" value="1"/>
</dbReference>
<evidence type="ECO:0000259" key="1">
    <source>
        <dbReference type="SMART" id="SM00829"/>
    </source>
</evidence>
<dbReference type="SUPFAM" id="SSF51735">
    <property type="entry name" value="NAD(P)-binding Rossmann-fold domains"/>
    <property type="match status" value="1"/>
</dbReference>
<dbReference type="CDD" id="cd08249">
    <property type="entry name" value="enoyl_reductase_like"/>
    <property type="match status" value="1"/>
</dbReference>
<proteinExistence type="predicted"/>
<dbReference type="InterPro" id="IPR036291">
    <property type="entry name" value="NAD(P)-bd_dom_sf"/>
</dbReference>